<gene>
    <name evidence="4" type="primary">A08p003390.1_BraROA</name>
    <name evidence="4" type="ORF">IGI04_029482</name>
</gene>
<dbReference type="PANTHER" id="PTHR33305:SF59">
    <property type="entry name" value="ETHYLENE INSENSITIVE 3-LIKE DNA-BINDING DOMAIN-CONTAINING PROTEIN"/>
    <property type="match status" value="1"/>
</dbReference>
<name>A0ABQ7LQB2_BRACM</name>
<keyword evidence="5" id="KW-1185">Reference proteome</keyword>
<evidence type="ECO:0000313" key="5">
    <source>
        <dbReference type="Proteomes" id="UP000823674"/>
    </source>
</evidence>
<protein>
    <recommendedName>
        <fullName evidence="3">Ethylene insensitive 3-like DNA-binding domain-containing protein</fullName>
    </recommendedName>
</protein>
<feature type="coiled-coil region" evidence="1">
    <location>
        <begin position="30"/>
        <end position="64"/>
    </location>
</feature>
<evidence type="ECO:0000256" key="1">
    <source>
        <dbReference type="SAM" id="Coils"/>
    </source>
</evidence>
<evidence type="ECO:0000259" key="3">
    <source>
        <dbReference type="Pfam" id="PF04873"/>
    </source>
</evidence>
<dbReference type="PANTHER" id="PTHR33305">
    <property type="entry name" value="ETHYLENE INSENSITIVE 3-LIKE 2 PROTEIN"/>
    <property type="match status" value="1"/>
</dbReference>
<evidence type="ECO:0000256" key="2">
    <source>
        <dbReference type="SAM" id="MobiDB-lite"/>
    </source>
</evidence>
<organism evidence="4 5">
    <name type="scientific">Brassica rapa subsp. trilocularis</name>
    <dbReference type="NCBI Taxonomy" id="1813537"/>
    <lineage>
        <taxon>Eukaryota</taxon>
        <taxon>Viridiplantae</taxon>
        <taxon>Streptophyta</taxon>
        <taxon>Embryophyta</taxon>
        <taxon>Tracheophyta</taxon>
        <taxon>Spermatophyta</taxon>
        <taxon>Magnoliopsida</taxon>
        <taxon>eudicotyledons</taxon>
        <taxon>Gunneridae</taxon>
        <taxon>Pentapetalae</taxon>
        <taxon>rosids</taxon>
        <taxon>malvids</taxon>
        <taxon>Brassicales</taxon>
        <taxon>Brassicaceae</taxon>
        <taxon>Brassiceae</taxon>
        <taxon>Brassica</taxon>
    </lineage>
</organism>
<reference evidence="4 5" key="1">
    <citation type="submission" date="2021-03" db="EMBL/GenBank/DDBJ databases">
        <authorList>
            <person name="King G.J."/>
            <person name="Bancroft I."/>
            <person name="Baten A."/>
            <person name="Bloomfield J."/>
            <person name="Borpatragohain P."/>
            <person name="He Z."/>
            <person name="Irish N."/>
            <person name="Irwin J."/>
            <person name="Liu K."/>
            <person name="Mauleon R.P."/>
            <person name="Moore J."/>
            <person name="Morris R."/>
            <person name="Ostergaard L."/>
            <person name="Wang B."/>
            <person name="Wells R."/>
        </authorList>
    </citation>
    <scope>NUCLEOTIDE SEQUENCE [LARGE SCALE GENOMIC DNA]</scope>
    <source>
        <strain evidence="4">R-o-18</strain>
        <tissue evidence="4">Leaf</tissue>
    </source>
</reference>
<dbReference type="InterPro" id="IPR006957">
    <property type="entry name" value="EIN3"/>
</dbReference>
<keyword evidence="1" id="KW-0175">Coiled coil</keyword>
<feature type="region of interest" description="Disordered" evidence="2">
    <location>
        <begin position="1"/>
        <end position="24"/>
    </location>
</feature>
<evidence type="ECO:0000313" key="4">
    <source>
        <dbReference type="EMBL" id="KAG5387941.1"/>
    </source>
</evidence>
<dbReference type="Pfam" id="PF04873">
    <property type="entry name" value="EIN3_DNA-bd"/>
    <property type="match status" value="1"/>
</dbReference>
<dbReference type="Proteomes" id="UP000823674">
    <property type="component" value="Chromosome A08"/>
</dbReference>
<sequence length="255" mass="29748">MGMRSNTGLFFSQPQPIIDDDGHTDDEFDVDRLEKRIWRQGMRLQRLKERSKNKERDDEQLISKCMFKMMEVCNAQGFVYGIIPQNGKPIISASHNLQEWWKDKVRFDLNGPIAIAKHQESNNMVCESNEEEKDIWFNVIDQEEASKHEKMLNTSNFEINVGFQDMNSRENNQPICQNRNGLFASSKFHVMPMHDRNINGNQSYLVEGNQSVNLQPEAQNHQEHWHFGRSEGNIVERSSVEDLMKMSSNNNKKTV</sequence>
<feature type="domain" description="Ethylene insensitive 3-like DNA-binding" evidence="3">
    <location>
        <begin position="62"/>
        <end position="131"/>
    </location>
</feature>
<dbReference type="InterPro" id="IPR047091">
    <property type="entry name" value="EIN3-like_DNA-bd"/>
</dbReference>
<proteinExistence type="predicted"/>
<comment type="caution">
    <text evidence="4">The sequence shown here is derived from an EMBL/GenBank/DDBJ whole genome shotgun (WGS) entry which is preliminary data.</text>
</comment>
<dbReference type="EMBL" id="JADBGQ010000007">
    <property type="protein sequence ID" value="KAG5387941.1"/>
    <property type="molecule type" value="Genomic_DNA"/>
</dbReference>
<feature type="compositionally biased region" description="Polar residues" evidence="2">
    <location>
        <begin position="1"/>
        <end position="15"/>
    </location>
</feature>
<accession>A0ABQ7LQB2</accession>